<reference evidence="2" key="1">
    <citation type="journal article" date="2016" name="Nature">
        <title>Genome evolution in the allotetraploid frog Xenopus laevis.</title>
        <authorList>
            <person name="Session A.M."/>
            <person name="Uno Y."/>
            <person name="Kwon T."/>
            <person name="Chapman J.A."/>
            <person name="Toyoda A."/>
            <person name="Takahashi S."/>
            <person name="Fukui A."/>
            <person name="Hikosaka A."/>
            <person name="Suzuki A."/>
            <person name="Kondo M."/>
            <person name="van Heeringen S.J."/>
            <person name="Quigley I."/>
            <person name="Heinz S."/>
            <person name="Ogino H."/>
            <person name="Ochi H."/>
            <person name="Hellsten U."/>
            <person name="Lyons J.B."/>
            <person name="Simakov O."/>
            <person name="Putnam N."/>
            <person name="Stites J."/>
            <person name="Kuroki Y."/>
            <person name="Tanaka T."/>
            <person name="Michiue T."/>
            <person name="Watanabe M."/>
            <person name="Bogdanovic O."/>
            <person name="Lister R."/>
            <person name="Georgiou G."/>
            <person name="Paranjpe S.S."/>
            <person name="van Kruijsbergen I."/>
            <person name="Shu S."/>
            <person name="Carlson J."/>
            <person name="Kinoshita T."/>
            <person name="Ohta Y."/>
            <person name="Mawaribuchi S."/>
            <person name="Jenkins J."/>
            <person name="Grimwood J."/>
            <person name="Schmutz J."/>
            <person name="Mitros T."/>
            <person name="Mozaffari S.V."/>
            <person name="Suzuki Y."/>
            <person name="Haramoto Y."/>
            <person name="Yamamoto T.S."/>
            <person name="Takagi C."/>
            <person name="Heald R."/>
            <person name="Miller K."/>
            <person name="Haudenschild C."/>
            <person name="Kitzman J."/>
            <person name="Nakayama T."/>
            <person name="Izutsu Y."/>
            <person name="Robert J."/>
            <person name="Fortriede J."/>
            <person name="Burns K."/>
            <person name="Lotay V."/>
            <person name="Karimi K."/>
            <person name="Yasuoka Y."/>
            <person name="Dichmann D.S."/>
            <person name="Flajnik M.F."/>
            <person name="Houston D.W."/>
            <person name="Shendure J."/>
            <person name="DuPasquier L."/>
            <person name="Vize P.D."/>
            <person name="Zorn A.M."/>
            <person name="Ito M."/>
            <person name="Marcotte E.M."/>
            <person name="Wallingford J.B."/>
            <person name="Ito Y."/>
            <person name="Asashima M."/>
            <person name="Ueno N."/>
            <person name="Matsuda Y."/>
            <person name="Veenstra G.J."/>
            <person name="Fujiyama A."/>
            <person name="Harland R.M."/>
            <person name="Taira M."/>
            <person name="Rokhsar D.S."/>
        </authorList>
    </citation>
    <scope>NUCLEOTIDE SEQUENCE [LARGE SCALE GENOMIC DNA]</scope>
    <source>
        <strain evidence="2">J</strain>
    </source>
</reference>
<dbReference type="AlphaFoldDB" id="A0A974DRG7"/>
<gene>
    <name evidence="1" type="ORF">XELAEV_18008814mg</name>
</gene>
<evidence type="ECO:0000313" key="2">
    <source>
        <dbReference type="Proteomes" id="UP000694892"/>
    </source>
</evidence>
<proteinExistence type="predicted"/>
<organism evidence="1 2">
    <name type="scientific">Xenopus laevis</name>
    <name type="common">African clawed frog</name>
    <dbReference type="NCBI Taxonomy" id="8355"/>
    <lineage>
        <taxon>Eukaryota</taxon>
        <taxon>Metazoa</taxon>
        <taxon>Chordata</taxon>
        <taxon>Craniata</taxon>
        <taxon>Vertebrata</taxon>
        <taxon>Euteleostomi</taxon>
        <taxon>Amphibia</taxon>
        <taxon>Batrachia</taxon>
        <taxon>Anura</taxon>
        <taxon>Pipoidea</taxon>
        <taxon>Pipidae</taxon>
        <taxon>Xenopodinae</taxon>
        <taxon>Xenopus</taxon>
        <taxon>Xenopus</taxon>
    </lineage>
</organism>
<sequence>MKDGICGFVACSTSCNLCCWDSFPWNITKVWVDALEPVASCFPCVSPLTPIGLQARPHFHWFGLFKGFLPAVGLGCVRHSLCTPYLLEPPLIS</sequence>
<dbReference type="EMBL" id="CM004467">
    <property type="protein sequence ID" value="OCT96608.1"/>
    <property type="molecule type" value="Genomic_DNA"/>
</dbReference>
<protein>
    <submittedName>
        <fullName evidence="1">Uncharacterized protein</fullName>
    </submittedName>
</protein>
<dbReference type="Proteomes" id="UP000694892">
    <property type="component" value="Chromosome 1S"/>
</dbReference>
<evidence type="ECO:0000313" key="1">
    <source>
        <dbReference type="EMBL" id="OCT96608.1"/>
    </source>
</evidence>
<name>A0A974DRG7_XENLA</name>
<accession>A0A974DRG7</accession>